<reference evidence="1" key="2">
    <citation type="submission" date="2023-01" db="EMBL/GenBank/DDBJ databases">
        <authorList>
            <person name="Du H."/>
            <person name="Wan W."/>
        </authorList>
    </citation>
    <scope>NUCLEOTIDE SEQUENCE</scope>
    <source>
        <strain evidence="1">HD1688</strain>
    </source>
</reference>
<evidence type="ECO:0000313" key="2">
    <source>
        <dbReference type="Proteomes" id="UP001249822"/>
    </source>
</evidence>
<dbReference type="AlphaFoldDB" id="A0AB35Q8U4"/>
<organism evidence="1 2">
    <name type="scientific">Klebsiella michiganensis</name>
    <dbReference type="NCBI Taxonomy" id="1134687"/>
    <lineage>
        <taxon>Bacteria</taxon>
        <taxon>Pseudomonadati</taxon>
        <taxon>Pseudomonadota</taxon>
        <taxon>Gammaproteobacteria</taxon>
        <taxon>Enterobacterales</taxon>
        <taxon>Enterobacteriaceae</taxon>
        <taxon>Klebsiella/Raoultella group</taxon>
        <taxon>Klebsiella</taxon>
    </lineage>
</organism>
<sequence length="77" mass="8837">MKQGYIIHFRAHDEEGRPLFEGNRAVLVNCGEGGFVDPHELLDECNSMILTEHKWWRTPDGKKRSVDGVIIESVMKL</sequence>
<name>A0AB35Q8U4_9ENTR</name>
<accession>A0AB35Q8U4</accession>
<protein>
    <submittedName>
        <fullName evidence="1">Uncharacterized protein</fullName>
    </submittedName>
</protein>
<reference evidence="1" key="1">
    <citation type="journal article" date="2023" name="Front. Microbiol.">
        <title>Genomic characterization of carbapenem-resistant Klebsiella oxytoca complex in China: a multi-center study.</title>
        <authorList>
            <person name="Wan W."/>
            <person name="Yang X."/>
            <person name="Yu H."/>
            <person name="Wang M."/>
            <person name="Jia W."/>
            <person name="Huang B."/>
            <person name="Qu F."/>
            <person name="Shan B."/>
            <person name="Tang Y.W."/>
            <person name="Chen L."/>
            <person name="Du H."/>
        </authorList>
    </citation>
    <scope>NUCLEOTIDE SEQUENCE</scope>
    <source>
        <strain evidence="1">HD1688</strain>
    </source>
</reference>
<evidence type="ECO:0000313" key="1">
    <source>
        <dbReference type="EMBL" id="MDS7903828.1"/>
    </source>
</evidence>
<proteinExistence type="predicted"/>
<comment type="caution">
    <text evidence="1">The sequence shown here is derived from an EMBL/GenBank/DDBJ whole genome shotgun (WGS) entry which is preliminary data.</text>
</comment>
<dbReference type="RefSeq" id="WP_201994173.1">
    <property type="nucleotide sequence ID" value="NZ_JAERPT010000041.1"/>
</dbReference>
<dbReference type="Proteomes" id="UP001249822">
    <property type="component" value="Unassembled WGS sequence"/>
</dbReference>
<dbReference type="EMBL" id="JAQSKY010000092">
    <property type="protein sequence ID" value="MDS7903828.1"/>
    <property type="molecule type" value="Genomic_DNA"/>
</dbReference>
<gene>
    <name evidence="1" type="ORF">PTQ40_33380</name>
</gene>